<dbReference type="PANTHER" id="PTHR43796">
    <property type="entry name" value="CARBOXYNORSPERMIDINE SYNTHASE"/>
    <property type="match status" value="1"/>
</dbReference>
<dbReference type="Gene3D" id="3.30.360.10">
    <property type="entry name" value="Dihydrodipicolinate Reductase, domain 2"/>
    <property type="match status" value="1"/>
</dbReference>
<dbReference type="PANTHER" id="PTHR43796:SF2">
    <property type="entry name" value="CARBOXYNORSPERMIDINE SYNTHASE"/>
    <property type="match status" value="1"/>
</dbReference>
<evidence type="ECO:0000313" key="3">
    <source>
        <dbReference type="EMBL" id="TMR17094.1"/>
    </source>
</evidence>
<evidence type="ECO:0000259" key="1">
    <source>
        <dbReference type="Pfam" id="PF03435"/>
    </source>
</evidence>
<evidence type="ECO:0000259" key="2">
    <source>
        <dbReference type="Pfam" id="PF16653"/>
    </source>
</evidence>
<dbReference type="AlphaFoldDB" id="A0A5S4FF16"/>
<dbReference type="GO" id="GO:0005524">
    <property type="term" value="F:ATP binding"/>
    <property type="evidence" value="ECO:0007669"/>
    <property type="project" value="UniProtKB-KW"/>
</dbReference>
<dbReference type="InterPro" id="IPR036291">
    <property type="entry name" value="NAD(P)-bd_dom_sf"/>
</dbReference>
<keyword evidence="3" id="KW-0547">Nucleotide-binding</keyword>
<feature type="domain" description="Saccharopine dehydrogenase-like C-terminal" evidence="2">
    <location>
        <begin position="146"/>
        <end position="396"/>
    </location>
</feature>
<sequence length="406" mass="44527">MRILLVGAGGVGTAITRIAARRPFFDHMVVADYDLPRAKAAVAVLGQHATRFTAARIDAADSAAVTALLTEHECDVLLNATDPRFVLPLFEAALAAGVDYLDMAMSMSKPHPERPYEEVGVKLGDEQFARDADWAASGRLALVGMGVEPGLADVFARYAADELFDEIEEIGIRDGANLTVDGYEFAPSFSIWTTIEECLNPPVIYERDRGWYTTQPFSEPEVFDFPEGIGPVECVNVEHEEVLLVPRWIPARRVTFKYGLGEEFIGTLKTLHALGVDSTEPIPVRTDQGTARVAPRDMVAAVLPDPAGLGDRMHGKTCAGTWVKGVKDGRPREVYLYHVVDNQWSMREYGSQAVVWQTAVNPVVALELLASGVWKGAGVLGPEAFEPRPFLDLLVEYDSPWGLREE</sequence>
<dbReference type="InterPro" id="IPR032095">
    <property type="entry name" value="Sacchrp_dh-like_C"/>
</dbReference>
<feature type="domain" description="Saccharopine dehydrogenase NADP binding" evidence="1">
    <location>
        <begin position="3"/>
        <end position="141"/>
    </location>
</feature>
<reference evidence="3 4" key="1">
    <citation type="submission" date="2019-05" db="EMBL/GenBank/DDBJ databases">
        <title>Draft genome sequence of Nonomuraea turkmeniaca DSM 43926.</title>
        <authorList>
            <person name="Saricaoglu S."/>
            <person name="Isik K."/>
        </authorList>
    </citation>
    <scope>NUCLEOTIDE SEQUENCE [LARGE SCALE GENOMIC DNA]</scope>
    <source>
        <strain evidence="3 4">DSM 43926</strain>
    </source>
</reference>
<evidence type="ECO:0000313" key="4">
    <source>
        <dbReference type="Proteomes" id="UP000309128"/>
    </source>
</evidence>
<dbReference type="Gene3D" id="3.40.50.720">
    <property type="entry name" value="NAD(P)-binding Rossmann-like Domain"/>
    <property type="match status" value="1"/>
</dbReference>
<dbReference type="Pfam" id="PF03435">
    <property type="entry name" value="Sacchrp_dh_NADP"/>
    <property type="match status" value="1"/>
</dbReference>
<accession>A0A5S4FF16</accession>
<dbReference type="InterPro" id="IPR005097">
    <property type="entry name" value="Sacchrp_dh_NADP-bd"/>
</dbReference>
<keyword evidence="4" id="KW-1185">Reference proteome</keyword>
<dbReference type="RefSeq" id="WP_138668385.1">
    <property type="nucleotide sequence ID" value="NZ_VCKY01000082.1"/>
</dbReference>
<name>A0A5S4FF16_9ACTN</name>
<keyword evidence="3" id="KW-0067">ATP-binding</keyword>
<gene>
    <name evidence="3" type="ORF">ETD86_23885</name>
</gene>
<dbReference type="Proteomes" id="UP000309128">
    <property type="component" value="Unassembled WGS sequence"/>
</dbReference>
<comment type="caution">
    <text evidence="3">The sequence shown here is derived from an EMBL/GenBank/DDBJ whole genome shotgun (WGS) entry which is preliminary data.</text>
</comment>
<protein>
    <submittedName>
        <fullName evidence="3">ATP-binding protein</fullName>
    </submittedName>
</protein>
<proteinExistence type="predicted"/>
<dbReference type="EMBL" id="VCKY01000082">
    <property type="protein sequence ID" value="TMR17094.1"/>
    <property type="molecule type" value="Genomic_DNA"/>
</dbReference>
<dbReference type="Pfam" id="PF16653">
    <property type="entry name" value="Sacchrp_dh_C"/>
    <property type="match status" value="1"/>
</dbReference>
<dbReference type="SUPFAM" id="SSF51735">
    <property type="entry name" value="NAD(P)-binding Rossmann-fold domains"/>
    <property type="match status" value="1"/>
</dbReference>
<organism evidence="3 4">
    <name type="scientific">Nonomuraea turkmeniaca</name>
    <dbReference type="NCBI Taxonomy" id="103838"/>
    <lineage>
        <taxon>Bacteria</taxon>
        <taxon>Bacillati</taxon>
        <taxon>Actinomycetota</taxon>
        <taxon>Actinomycetes</taxon>
        <taxon>Streptosporangiales</taxon>
        <taxon>Streptosporangiaceae</taxon>
        <taxon>Nonomuraea</taxon>
    </lineage>
</organism>
<dbReference type="OrthoDB" id="9769367at2"/>